<protein>
    <submittedName>
        <fullName evidence="3">PAS domain S-box-containing protein</fullName>
    </submittedName>
</protein>
<dbReference type="InterPro" id="IPR035965">
    <property type="entry name" value="PAS-like_dom_sf"/>
</dbReference>
<reference evidence="3 4" key="1">
    <citation type="submission" date="2019-07" db="EMBL/GenBank/DDBJ databases">
        <title>Deep subsurface shale carbon reservoir microbial communities from Ohio and West Virginia, USA.</title>
        <authorList>
            <person name="Wrighton K."/>
        </authorList>
    </citation>
    <scope>NUCLEOTIDE SEQUENCE [LARGE SCALE GENOMIC DNA]</scope>
    <source>
        <strain evidence="3 4">NP_8Ht</strain>
    </source>
</reference>
<dbReference type="InterPro" id="IPR013767">
    <property type="entry name" value="PAS_fold"/>
</dbReference>
<dbReference type="SMART" id="SM00091">
    <property type="entry name" value="PAS"/>
    <property type="match status" value="1"/>
</dbReference>
<dbReference type="PROSITE" id="PS50112">
    <property type="entry name" value="PAS"/>
    <property type="match status" value="1"/>
</dbReference>
<evidence type="ECO:0000313" key="4">
    <source>
        <dbReference type="Proteomes" id="UP000324282"/>
    </source>
</evidence>
<accession>A0A5S5BL49</accession>
<dbReference type="EMBL" id="VNHQ01000009">
    <property type="protein sequence ID" value="TYP67016.1"/>
    <property type="molecule type" value="Genomic_DNA"/>
</dbReference>
<evidence type="ECO:0000256" key="1">
    <source>
        <dbReference type="SAM" id="MobiDB-lite"/>
    </source>
</evidence>
<dbReference type="NCBIfam" id="TIGR00229">
    <property type="entry name" value="sensory_box"/>
    <property type="match status" value="1"/>
</dbReference>
<proteinExistence type="predicted"/>
<dbReference type="CDD" id="cd00130">
    <property type="entry name" value="PAS"/>
    <property type="match status" value="1"/>
</dbReference>
<feature type="region of interest" description="Disordered" evidence="1">
    <location>
        <begin position="43"/>
        <end position="70"/>
    </location>
</feature>
<dbReference type="Proteomes" id="UP000324282">
    <property type="component" value="Unassembled WGS sequence"/>
</dbReference>
<feature type="domain" description="PAS" evidence="2">
    <location>
        <begin position="88"/>
        <end position="119"/>
    </location>
</feature>
<organism evidence="3 4">
    <name type="scientific">Stutzerimonas stutzeri</name>
    <name type="common">Pseudomonas stutzeri</name>
    <dbReference type="NCBI Taxonomy" id="316"/>
    <lineage>
        <taxon>Bacteria</taxon>
        <taxon>Pseudomonadati</taxon>
        <taxon>Pseudomonadota</taxon>
        <taxon>Gammaproteobacteria</taxon>
        <taxon>Pseudomonadales</taxon>
        <taxon>Pseudomonadaceae</taxon>
        <taxon>Stutzerimonas</taxon>
    </lineage>
</organism>
<comment type="caution">
    <text evidence="3">The sequence shown here is derived from an EMBL/GenBank/DDBJ whole genome shotgun (WGS) entry which is preliminary data.</text>
</comment>
<sequence length="146" mass="15905">MKDHTREALEAEIKRLRTLLEQAGTNAEQQTWPDLPQPAAGMMTKATSANGPAHVQGPAGETATSSGARVSNDARRPAVFHNLDELAIILTDPAGIVTDWNAGAERVMGWRAEEIIGQSIERIFTATDRATHRPNRKWTIPCIRGA</sequence>
<dbReference type="AlphaFoldDB" id="A0A5S5BL49"/>
<dbReference type="InterPro" id="IPR000014">
    <property type="entry name" value="PAS"/>
</dbReference>
<evidence type="ECO:0000313" key="3">
    <source>
        <dbReference type="EMBL" id="TYP67016.1"/>
    </source>
</evidence>
<gene>
    <name evidence="3" type="ORF">A9A72_11922</name>
</gene>
<dbReference type="GO" id="GO:0006355">
    <property type="term" value="P:regulation of DNA-templated transcription"/>
    <property type="evidence" value="ECO:0007669"/>
    <property type="project" value="InterPro"/>
</dbReference>
<dbReference type="Pfam" id="PF00989">
    <property type="entry name" value="PAS"/>
    <property type="match status" value="1"/>
</dbReference>
<dbReference type="SUPFAM" id="SSF55785">
    <property type="entry name" value="PYP-like sensor domain (PAS domain)"/>
    <property type="match status" value="1"/>
</dbReference>
<dbReference type="Gene3D" id="3.30.450.20">
    <property type="entry name" value="PAS domain"/>
    <property type="match status" value="1"/>
</dbReference>
<name>A0A5S5BL49_STUST</name>
<evidence type="ECO:0000259" key="2">
    <source>
        <dbReference type="PROSITE" id="PS50112"/>
    </source>
</evidence>